<keyword evidence="8 9" id="KW-0131">Cell cycle</keyword>
<comment type="similarity">
    <text evidence="9">Belongs to the FtsQ/DivIB family. FtsQ subfamily.</text>
</comment>
<evidence type="ECO:0000256" key="1">
    <source>
        <dbReference type="ARBA" id="ARBA00004370"/>
    </source>
</evidence>
<keyword evidence="7 9" id="KW-0472">Membrane</keyword>
<dbReference type="Pfam" id="PF03799">
    <property type="entry name" value="FtsQ_DivIB_C"/>
    <property type="match status" value="1"/>
</dbReference>
<feature type="compositionally biased region" description="Low complexity" evidence="10">
    <location>
        <begin position="1"/>
        <end position="12"/>
    </location>
</feature>
<gene>
    <name evidence="9" type="primary">ftsQ</name>
    <name evidence="12" type="ORF">GCM10010909_11470</name>
</gene>
<comment type="subcellular location">
    <subcellularLocation>
        <location evidence="9">Cell inner membrane</location>
        <topology evidence="9">Single-pass type II membrane protein</topology>
    </subcellularLocation>
    <subcellularLocation>
        <location evidence="1">Membrane</location>
    </subcellularLocation>
    <text evidence="9">Localizes to the division septum.</text>
</comment>
<evidence type="ECO:0000259" key="11">
    <source>
        <dbReference type="PROSITE" id="PS51779"/>
    </source>
</evidence>
<evidence type="ECO:0000256" key="4">
    <source>
        <dbReference type="ARBA" id="ARBA00022618"/>
    </source>
</evidence>
<sequence>MPRVGATARAAMPAPPPRARAKKTAAPQDRLSTRKLYFRRVKRSLKPGLWVLGAVSVLIVGGELVRSLPSVRSAPVPAPVAAHHGGFGLAALAADVGLRISKVEVVGAQTVDPALLQAAIGVQPGEPALGFSLGAVRARVEQLGPVQSATVERVLPGTLIVNITERDAFAIWQTGGAGGAPPRFVLIDKTGKVIEGQDAAAAKRREPSLLLLTGADAPQNAAALVSELKAVPALASRVSAAERVDGLRWNLILKDQALVKLPVAGEQDAINQLGALQTSMQLLDRPVEVIDLRQAGKLVVRPYPAAPPPGSAKDSHT</sequence>
<accession>A0ABQ6A473</accession>
<keyword evidence="2 9" id="KW-1003">Cell membrane</keyword>
<dbReference type="Proteomes" id="UP001156641">
    <property type="component" value="Unassembled WGS sequence"/>
</dbReference>
<name>A0ABQ6A473_9PROT</name>
<protein>
    <recommendedName>
        <fullName evidence="9">Cell division protein FtsQ</fullName>
    </recommendedName>
</protein>
<dbReference type="RefSeq" id="WP_284257164.1">
    <property type="nucleotide sequence ID" value="NZ_BSOS01000024.1"/>
</dbReference>
<evidence type="ECO:0000256" key="7">
    <source>
        <dbReference type="ARBA" id="ARBA00023136"/>
    </source>
</evidence>
<evidence type="ECO:0000256" key="8">
    <source>
        <dbReference type="ARBA" id="ARBA00023306"/>
    </source>
</evidence>
<keyword evidence="3 9" id="KW-0997">Cell inner membrane</keyword>
<keyword evidence="4 9" id="KW-0132">Cell division</keyword>
<evidence type="ECO:0000256" key="3">
    <source>
        <dbReference type="ARBA" id="ARBA00022519"/>
    </source>
</evidence>
<dbReference type="PROSITE" id="PS51779">
    <property type="entry name" value="POTRA"/>
    <property type="match status" value="1"/>
</dbReference>
<dbReference type="InterPro" id="IPR034746">
    <property type="entry name" value="POTRA"/>
</dbReference>
<dbReference type="HAMAP" id="MF_00911">
    <property type="entry name" value="FtsQ_subfam"/>
    <property type="match status" value="1"/>
</dbReference>
<dbReference type="Gene3D" id="3.10.20.310">
    <property type="entry name" value="membrane protein fhac"/>
    <property type="match status" value="1"/>
</dbReference>
<dbReference type="PANTHER" id="PTHR35851:SF1">
    <property type="entry name" value="CELL DIVISION PROTEIN FTSQ"/>
    <property type="match status" value="1"/>
</dbReference>
<keyword evidence="6 9" id="KW-1133">Transmembrane helix</keyword>
<evidence type="ECO:0000256" key="5">
    <source>
        <dbReference type="ARBA" id="ARBA00022692"/>
    </source>
</evidence>
<dbReference type="InterPro" id="IPR013685">
    <property type="entry name" value="POTRA_FtsQ_type"/>
</dbReference>
<dbReference type="InterPro" id="IPR026579">
    <property type="entry name" value="FtsQ"/>
</dbReference>
<dbReference type="PANTHER" id="PTHR35851">
    <property type="entry name" value="CELL DIVISION PROTEIN FTSQ"/>
    <property type="match status" value="1"/>
</dbReference>
<organism evidence="12 13">
    <name type="scientific">Acidocella aquatica</name>
    <dbReference type="NCBI Taxonomy" id="1922313"/>
    <lineage>
        <taxon>Bacteria</taxon>
        <taxon>Pseudomonadati</taxon>
        <taxon>Pseudomonadota</taxon>
        <taxon>Alphaproteobacteria</taxon>
        <taxon>Acetobacterales</taxon>
        <taxon>Acidocellaceae</taxon>
        <taxon>Acidocella</taxon>
    </lineage>
</organism>
<dbReference type="Pfam" id="PF08478">
    <property type="entry name" value="POTRA_1"/>
    <property type="match status" value="1"/>
</dbReference>
<dbReference type="InterPro" id="IPR005548">
    <property type="entry name" value="Cell_div_FtsQ/DivIB_C"/>
</dbReference>
<reference evidence="13" key="1">
    <citation type="journal article" date="2019" name="Int. J. Syst. Evol. Microbiol.">
        <title>The Global Catalogue of Microorganisms (GCM) 10K type strain sequencing project: providing services to taxonomists for standard genome sequencing and annotation.</title>
        <authorList>
            <consortium name="The Broad Institute Genomics Platform"/>
            <consortium name="The Broad Institute Genome Sequencing Center for Infectious Disease"/>
            <person name="Wu L."/>
            <person name="Ma J."/>
        </authorList>
    </citation>
    <scope>NUCLEOTIDE SEQUENCE [LARGE SCALE GENOMIC DNA]</scope>
    <source>
        <strain evidence="13">NBRC 112502</strain>
    </source>
</reference>
<evidence type="ECO:0000256" key="9">
    <source>
        <dbReference type="HAMAP-Rule" id="MF_00911"/>
    </source>
</evidence>
<keyword evidence="5 9" id="KW-0812">Transmembrane</keyword>
<comment type="function">
    <text evidence="9">Essential cell division protein.</text>
</comment>
<evidence type="ECO:0000256" key="2">
    <source>
        <dbReference type="ARBA" id="ARBA00022475"/>
    </source>
</evidence>
<keyword evidence="13" id="KW-1185">Reference proteome</keyword>
<evidence type="ECO:0000256" key="6">
    <source>
        <dbReference type="ARBA" id="ARBA00022989"/>
    </source>
</evidence>
<dbReference type="EMBL" id="BSOS01000024">
    <property type="protein sequence ID" value="GLR66467.1"/>
    <property type="molecule type" value="Genomic_DNA"/>
</dbReference>
<comment type="caution">
    <text evidence="12">The sequence shown here is derived from an EMBL/GenBank/DDBJ whole genome shotgun (WGS) entry which is preliminary data.</text>
</comment>
<feature type="region of interest" description="Disordered" evidence="10">
    <location>
        <begin position="1"/>
        <end position="28"/>
    </location>
</feature>
<feature type="domain" description="POTRA" evidence="11">
    <location>
        <begin position="98"/>
        <end position="166"/>
    </location>
</feature>
<evidence type="ECO:0000313" key="13">
    <source>
        <dbReference type="Proteomes" id="UP001156641"/>
    </source>
</evidence>
<evidence type="ECO:0000256" key="10">
    <source>
        <dbReference type="SAM" id="MobiDB-lite"/>
    </source>
</evidence>
<evidence type="ECO:0000313" key="12">
    <source>
        <dbReference type="EMBL" id="GLR66467.1"/>
    </source>
</evidence>
<proteinExistence type="inferred from homology"/>